<reference evidence="2 3" key="1">
    <citation type="submission" date="2019-02" db="EMBL/GenBank/DDBJ databases">
        <title>Deep-cultivation of Planctomycetes and their phenomic and genomic characterization uncovers novel biology.</title>
        <authorList>
            <person name="Wiegand S."/>
            <person name="Jogler M."/>
            <person name="Boedeker C."/>
            <person name="Pinto D."/>
            <person name="Vollmers J."/>
            <person name="Rivas-Marin E."/>
            <person name="Kohn T."/>
            <person name="Peeters S.H."/>
            <person name="Heuer A."/>
            <person name="Rast P."/>
            <person name="Oberbeckmann S."/>
            <person name="Bunk B."/>
            <person name="Jeske O."/>
            <person name="Meyerdierks A."/>
            <person name="Storesund J.E."/>
            <person name="Kallscheuer N."/>
            <person name="Luecker S."/>
            <person name="Lage O.M."/>
            <person name="Pohl T."/>
            <person name="Merkel B.J."/>
            <person name="Hornburger P."/>
            <person name="Mueller R.-W."/>
            <person name="Bruemmer F."/>
            <person name="Labrenz M."/>
            <person name="Spormann A.M."/>
            <person name="Op Den Camp H."/>
            <person name="Overmann J."/>
            <person name="Amann R."/>
            <person name="Jetten M.S.M."/>
            <person name="Mascher T."/>
            <person name="Medema M.H."/>
            <person name="Devos D.P."/>
            <person name="Kaster A.-K."/>
            <person name="Ovreas L."/>
            <person name="Rohde M."/>
            <person name="Galperin M.Y."/>
            <person name="Jogler C."/>
        </authorList>
    </citation>
    <scope>NUCLEOTIDE SEQUENCE [LARGE SCALE GENOMIC DNA]</scope>
    <source>
        <strain evidence="2 3">CA85</strain>
    </source>
</reference>
<feature type="region of interest" description="Disordered" evidence="1">
    <location>
        <begin position="1"/>
        <end position="22"/>
    </location>
</feature>
<feature type="compositionally biased region" description="Low complexity" evidence="1">
    <location>
        <begin position="242"/>
        <end position="255"/>
    </location>
</feature>
<feature type="region of interest" description="Disordered" evidence="1">
    <location>
        <begin position="115"/>
        <end position="139"/>
    </location>
</feature>
<comment type="caution">
    <text evidence="2">The sequence shown here is derived from an EMBL/GenBank/DDBJ whole genome shotgun (WGS) entry which is preliminary data.</text>
</comment>
<dbReference type="Proteomes" id="UP000318053">
    <property type="component" value="Unassembled WGS sequence"/>
</dbReference>
<feature type="compositionally biased region" description="Basic and acidic residues" evidence="1">
    <location>
        <begin position="364"/>
        <end position="375"/>
    </location>
</feature>
<proteinExistence type="predicted"/>
<sequence length="620" mass="66096">MLRAIRCKSHATDQTVDPAPQRGPWPLAAAAAGLLIGGATFSPLAAQSTGWHGNPELRPVPKVRSSSLASGNHQAAQGNTPTQRPGWNLRWRTSPQMAAEKARQISDAAFAQEPAQQPVAHAVTPHRDTPANRDTANRGTPAIVATATTLPHRATAATAQPNQLRQEASSNVQQVAWATPQSGQSNGGMALPENLYRGQSAAPSNADPTNAAPLSAAPPQPTGPALQAPNRAIAEELPVPESAPKSAPGPAQSPSQAPPNAAPGSVPNDNLEELFGFDPATNPRSAGPNSNPPQPSADGSSIRDMLQGDAAEPSTLGPASGQPRNLQELPPGIPSEELEDSPSDLETFAPNPFDNREAGNASDSARDSRDRERLEGGTPEIFGAEDEGPTNSGTGLSCDDFRERIRAATIDQVSLDPSPPFRPDVINMQEFDKLKDKFNSNQQVRTWRSIDGRPLGSGRLNDLAYEKAVIETEFGTKEDLPLNQLSEADLAYISQNWGLPTECLIEQVAYTPRQWTPTTMTYTASNLCHKPLYFEEVNLERYGHTAGPLAQPVISSAHFFLNIAVLPYKMGVHSPHECQYALGYYRPGNCAPWIIPPVPLSVKGAWYQAAAVTGTALLVP</sequence>
<feature type="compositionally biased region" description="Polar residues" evidence="1">
    <location>
        <begin position="64"/>
        <end position="88"/>
    </location>
</feature>
<evidence type="ECO:0000256" key="1">
    <source>
        <dbReference type="SAM" id="MobiDB-lite"/>
    </source>
</evidence>
<dbReference type="EMBL" id="SJPK01000004">
    <property type="protein sequence ID" value="TWT67104.1"/>
    <property type="molecule type" value="Genomic_DNA"/>
</dbReference>
<feature type="region of interest" description="Disordered" evidence="1">
    <location>
        <begin position="179"/>
        <end position="395"/>
    </location>
</feature>
<name>A0A5C5XW21_9BACT</name>
<gene>
    <name evidence="2" type="ORF">CA85_19500</name>
</gene>
<organism evidence="2 3">
    <name type="scientific">Allorhodopirellula solitaria</name>
    <dbReference type="NCBI Taxonomy" id="2527987"/>
    <lineage>
        <taxon>Bacteria</taxon>
        <taxon>Pseudomonadati</taxon>
        <taxon>Planctomycetota</taxon>
        <taxon>Planctomycetia</taxon>
        <taxon>Pirellulales</taxon>
        <taxon>Pirellulaceae</taxon>
        <taxon>Allorhodopirellula</taxon>
    </lineage>
</organism>
<keyword evidence="3" id="KW-1185">Reference proteome</keyword>
<evidence type="ECO:0000313" key="3">
    <source>
        <dbReference type="Proteomes" id="UP000318053"/>
    </source>
</evidence>
<accession>A0A5C5XW21</accession>
<feature type="region of interest" description="Disordered" evidence="1">
    <location>
        <begin position="50"/>
        <end position="88"/>
    </location>
</feature>
<evidence type="ECO:0000313" key="2">
    <source>
        <dbReference type="EMBL" id="TWT67104.1"/>
    </source>
</evidence>
<dbReference type="Gene3D" id="2.30.30.700">
    <property type="entry name" value="SLA1 homology domain 1"/>
    <property type="match status" value="1"/>
</dbReference>
<protein>
    <submittedName>
        <fullName evidence="2">Uncharacterized protein</fullName>
    </submittedName>
</protein>
<dbReference type="AlphaFoldDB" id="A0A5C5XW21"/>